<organism evidence="1">
    <name type="scientific">Timema poppense</name>
    <name type="common">Walking stick</name>
    <dbReference type="NCBI Taxonomy" id="170557"/>
    <lineage>
        <taxon>Eukaryota</taxon>
        <taxon>Metazoa</taxon>
        <taxon>Ecdysozoa</taxon>
        <taxon>Arthropoda</taxon>
        <taxon>Hexapoda</taxon>
        <taxon>Insecta</taxon>
        <taxon>Pterygota</taxon>
        <taxon>Neoptera</taxon>
        <taxon>Polyneoptera</taxon>
        <taxon>Phasmatodea</taxon>
        <taxon>Timematodea</taxon>
        <taxon>Timematoidea</taxon>
        <taxon>Timematidae</taxon>
        <taxon>Timema</taxon>
    </lineage>
</organism>
<accession>A0A7R9DIU0</accession>
<reference evidence="1" key="1">
    <citation type="submission" date="2020-11" db="EMBL/GenBank/DDBJ databases">
        <authorList>
            <person name="Tran Van P."/>
        </authorList>
    </citation>
    <scope>NUCLEOTIDE SEQUENCE</scope>
</reference>
<gene>
    <name evidence="1" type="ORF">TPSB3V08_LOCUS9668</name>
</gene>
<proteinExistence type="predicted"/>
<dbReference type="AlphaFoldDB" id="A0A7R9DIU0"/>
<name>A0A7R9DIU0_TIMPO</name>
<dbReference type="EMBL" id="OD007908">
    <property type="protein sequence ID" value="CAD7414438.1"/>
    <property type="molecule type" value="Genomic_DNA"/>
</dbReference>
<evidence type="ECO:0000313" key="1">
    <source>
        <dbReference type="EMBL" id="CAD7414438.1"/>
    </source>
</evidence>
<protein>
    <submittedName>
        <fullName evidence="1">Uncharacterized protein</fullName>
    </submittedName>
</protein>
<sequence length="158" mass="17893">MWAAQKYESGMPALWNQEFVSSLLHKEITRQKISRAQELKITTNGTIVKLLLCTGETKRLTVVPPETKLVVGWFKHSHKKKAMRFDLVPTKIGLVSLLSKYKFGPYEKTEIPIVLLPKSVILGSTDEIWVQVRLATSRVDVAQSIMVYNGKQISSQSH</sequence>